<feature type="chain" id="PRO_5019747246" evidence="10">
    <location>
        <begin position="21"/>
        <end position="328"/>
    </location>
</feature>
<evidence type="ECO:0000256" key="4">
    <source>
        <dbReference type="ARBA" id="ARBA00022723"/>
    </source>
</evidence>
<evidence type="ECO:0000256" key="3">
    <source>
        <dbReference type="ARBA" id="ARBA00022670"/>
    </source>
</evidence>
<keyword evidence="8 12" id="KW-0482">Metalloprotease</keyword>
<feature type="domain" description="Peptidase M43 pregnancy-associated plasma-A" evidence="11">
    <location>
        <begin position="188"/>
        <end position="279"/>
    </location>
</feature>
<evidence type="ECO:0000313" key="13">
    <source>
        <dbReference type="Proteomes" id="UP000014480"/>
    </source>
</evidence>
<keyword evidence="13" id="KW-1185">Reference proteome</keyword>
<comment type="function">
    <text evidence="1">Secreted metalloproteinase that allows assimilation of proteinaceous substrates.</text>
</comment>
<dbReference type="InterPro" id="IPR024079">
    <property type="entry name" value="MetalloPept_cat_dom_sf"/>
</dbReference>
<dbReference type="OrthoDB" id="536211at2759"/>
<dbReference type="GO" id="GO:0008237">
    <property type="term" value="F:metallopeptidase activity"/>
    <property type="evidence" value="ECO:0007669"/>
    <property type="project" value="UniProtKB-KW"/>
</dbReference>
<evidence type="ECO:0000256" key="7">
    <source>
        <dbReference type="ARBA" id="ARBA00022833"/>
    </source>
</evidence>
<reference evidence="13" key="1">
    <citation type="journal article" date="2013" name="New Phytol.">
        <title>Comparative genomic and transcriptomic analyses reveal the hemibiotrophic stage shift of Colletotrichum fungi.</title>
        <authorList>
            <person name="Gan P."/>
            <person name="Ikeda K."/>
            <person name="Irieda H."/>
            <person name="Narusaka M."/>
            <person name="O'Connell R.J."/>
            <person name="Narusaka Y."/>
            <person name="Takano Y."/>
            <person name="Kubo Y."/>
            <person name="Shirasu K."/>
        </authorList>
    </citation>
    <scope>NUCLEOTIDE SEQUENCE [LARGE SCALE GENOMIC DNA]</scope>
    <source>
        <strain evidence="13">104-T / ATCC 96160 / CBS 514.97 / LARS 414 / MAFF 240422</strain>
    </source>
</reference>
<reference evidence="13" key="2">
    <citation type="journal article" date="2019" name="Mol. Plant Microbe Interact.">
        <title>Genome sequence resources for four phytopathogenic fungi from the Colletotrichum orbiculare species complex.</title>
        <authorList>
            <person name="Gan P."/>
            <person name="Tsushima A."/>
            <person name="Narusaka M."/>
            <person name="Narusaka Y."/>
            <person name="Takano Y."/>
            <person name="Kubo Y."/>
            <person name="Shirasu K."/>
        </authorList>
    </citation>
    <scope>GENOME REANNOTATION</scope>
    <source>
        <strain evidence="13">104-T / ATCC 96160 / CBS 514.97 / LARS 414 / MAFF 240422</strain>
    </source>
</reference>
<evidence type="ECO:0000256" key="10">
    <source>
        <dbReference type="SAM" id="SignalP"/>
    </source>
</evidence>
<keyword evidence="7" id="KW-0862">Zinc</keyword>
<evidence type="ECO:0000313" key="12">
    <source>
        <dbReference type="EMBL" id="TDZ19365.1"/>
    </source>
</evidence>
<sequence>MLSRTATALLLSLGTSAALGSLQCLNDDTLAAAALPTISLPTYVKRQDAPKAVDVYFHVTSTEANKDRITDAIVDAQFEVLHSTYLRHGFQLNLVNVSRIVDNVAGRGFYETTGIGIPDFDAYVAWRTATRCGAYDALNVYFFSDLNGGIGGVCNQAGVVQDGSQQFFLDGCWVNGDTMPGLSPRTGNDTAPRKGHVAVHEVGHWFGLFHTFHGRHCDGINDQVADTPAQAGASSGCPVGRNSCPDSPGLDPIHNFMDYSDDGCTTEFTPGQEERMHQQFDATSGIDSTPEDKRLHVSKRHSAIWASYNLKMLMAMASMHRHPRPASC</sequence>
<feature type="signal peptide" evidence="10">
    <location>
        <begin position="1"/>
        <end position="20"/>
    </location>
</feature>
<organism evidence="12 13">
    <name type="scientific">Colletotrichum orbiculare (strain 104-T / ATCC 96160 / CBS 514.97 / LARS 414 / MAFF 240422)</name>
    <name type="common">Cucumber anthracnose fungus</name>
    <name type="synonym">Colletotrichum lagenarium</name>
    <dbReference type="NCBI Taxonomy" id="1213857"/>
    <lineage>
        <taxon>Eukaryota</taxon>
        <taxon>Fungi</taxon>
        <taxon>Dikarya</taxon>
        <taxon>Ascomycota</taxon>
        <taxon>Pezizomycotina</taxon>
        <taxon>Sordariomycetes</taxon>
        <taxon>Hypocreomycetidae</taxon>
        <taxon>Glomerellales</taxon>
        <taxon>Glomerellaceae</taxon>
        <taxon>Colletotrichum</taxon>
        <taxon>Colletotrichum orbiculare species complex</taxon>
    </lineage>
</organism>
<evidence type="ECO:0000256" key="8">
    <source>
        <dbReference type="ARBA" id="ARBA00023049"/>
    </source>
</evidence>
<dbReference type="SUPFAM" id="SSF55486">
    <property type="entry name" value="Metalloproteases ('zincins'), catalytic domain"/>
    <property type="match status" value="1"/>
</dbReference>
<name>A0A484FNU8_COLOR</name>
<comment type="similarity">
    <text evidence="2">Belongs to the peptidase M43B family.</text>
</comment>
<accession>A0A484FNU8</accession>
<dbReference type="Pfam" id="PF05572">
    <property type="entry name" value="Peptidase_M43"/>
    <property type="match status" value="1"/>
</dbReference>
<comment type="caution">
    <text evidence="12">The sequence shown here is derived from an EMBL/GenBank/DDBJ whole genome shotgun (WGS) entry which is preliminary data.</text>
</comment>
<dbReference type="Gene3D" id="3.40.390.10">
    <property type="entry name" value="Collagenase (Catalytic Domain)"/>
    <property type="match status" value="1"/>
</dbReference>
<keyword evidence="6" id="KW-0378">Hydrolase</keyword>
<evidence type="ECO:0000256" key="6">
    <source>
        <dbReference type="ARBA" id="ARBA00022801"/>
    </source>
</evidence>
<gene>
    <name evidence="12" type="ORF">Cob_v007562</name>
</gene>
<keyword evidence="3" id="KW-0645">Protease</keyword>
<keyword evidence="5 10" id="KW-0732">Signal</keyword>
<evidence type="ECO:0000256" key="5">
    <source>
        <dbReference type="ARBA" id="ARBA00022729"/>
    </source>
</evidence>
<dbReference type="CDD" id="cd04275">
    <property type="entry name" value="ZnMc_pappalysin_like"/>
    <property type="match status" value="1"/>
</dbReference>
<dbReference type="InterPro" id="IPR008754">
    <property type="entry name" value="Peptidase_M43"/>
</dbReference>
<dbReference type="PANTHER" id="PTHR47466:SF1">
    <property type="entry name" value="METALLOPROTEASE MEP1 (AFU_ORTHOLOGUE AFUA_1G07730)-RELATED"/>
    <property type="match status" value="1"/>
</dbReference>
<evidence type="ECO:0000259" key="11">
    <source>
        <dbReference type="Pfam" id="PF05572"/>
    </source>
</evidence>
<dbReference type="EMBL" id="AMCV02000020">
    <property type="protein sequence ID" value="TDZ19365.1"/>
    <property type="molecule type" value="Genomic_DNA"/>
</dbReference>
<dbReference type="GO" id="GO:0046872">
    <property type="term" value="F:metal ion binding"/>
    <property type="evidence" value="ECO:0007669"/>
    <property type="project" value="UniProtKB-KW"/>
</dbReference>
<protein>
    <submittedName>
        <fullName evidence="12">Extracellular metalloprotease</fullName>
    </submittedName>
</protein>
<dbReference type="STRING" id="1213857.A0A484FNU8"/>
<evidence type="ECO:0000256" key="2">
    <source>
        <dbReference type="ARBA" id="ARBA00008721"/>
    </source>
</evidence>
<keyword evidence="9" id="KW-1015">Disulfide bond</keyword>
<keyword evidence="4" id="KW-0479">Metal-binding</keyword>
<evidence type="ECO:0000256" key="9">
    <source>
        <dbReference type="ARBA" id="ARBA00023157"/>
    </source>
</evidence>
<evidence type="ECO:0000256" key="1">
    <source>
        <dbReference type="ARBA" id="ARBA00003174"/>
    </source>
</evidence>
<proteinExistence type="inferred from homology"/>
<dbReference type="PANTHER" id="PTHR47466">
    <property type="match status" value="1"/>
</dbReference>
<dbReference type="AlphaFoldDB" id="A0A484FNU8"/>
<dbReference type="Proteomes" id="UP000014480">
    <property type="component" value="Unassembled WGS sequence"/>
</dbReference>
<dbReference type="GO" id="GO:0006508">
    <property type="term" value="P:proteolysis"/>
    <property type="evidence" value="ECO:0007669"/>
    <property type="project" value="UniProtKB-KW"/>
</dbReference>